<dbReference type="EMBL" id="PSRQ01000058">
    <property type="protein sequence ID" value="PWU22713.1"/>
    <property type="molecule type" value="Genomic_DNA"/>
</dbReference>
<comment type="caution">
    <text evidence="1">The sequence shown here is derived from an EMBL/GenBank/DDBJ whole genome shotgun (WGS) entry which is preliminary data.</text>
</comment>
<dbReference type="Proteomes" id="UP000246104">
    <property type="component" value="Unassembled WGS sequence"/>
</dbReference>
<organism evidence="1 2">
    <name type="scientific">Candidatus Cerribacteria bacterium 'Amazon FNV 2010 28 9'</name>
    <dbReference type="NCBI Taxonomy" id="2081795"/>
    <lineage>
        <taxon>Bacteria</taxon>
        <taxon>Candidatus Cerribacteria</taxon>
    </lineage>
</organism>
<reference evidence="1 2" key="1">
    <citation type="submission" date="2018-02" db="EMBL/GenBank/DDBJ databases">
        <title>Genomic Reconstructions from Amazon Rainforest and Pasture Soil Reveal Novel Insights into the Physiology of Candidate Phyla in Tropical Sites.</title>
        <authorList>
            <person name="Kroeger M.E."/>
            <person name="Delmont T."/>
            <person name="Eren A.M."/>
            <person name="Guo J."/>
            <person name="Meyer K.M."/>
            <person name="Khan K."/>
            <person name="Rodrigues J.L.M."/>
            <person name="Bohannan B.J.M."/>
            <person name="Tringe S."/>
            <person name="Borges C.D."/>
            <person name="Tiedje J."/>
            <person name="Tsai S.M."/>
            <person name="Nusslein K."/>
        </authorList>
    </citation>
    <scope>NUCLEOTIDE SEQUENCE [LARGE SCALE GENOMIC DNA]</scope>
    <source>
        <strain evidence="1">Amazon FNV 2010 28 9</strain>
    </source>
</reference>
<dbReference type="AlphaFoldDB" id="A0A317JNJ6"/>
<proteinExistence type="predicted"/>
<evidence type="ECO:0000313" key="1">
    <source>
        <dbReference type="EMBL" id="PWU22713.1"/>
    </source>
</evidence>
<accession>A0A317JNJ6</accession>
<protein>
    <submittedName>
        <fullName evidence="1">Uncharacterized protein</fullName>
    </submittedName>
</protein>
<name>A0A317JNJ6_9BACT</name>
<sequence>MGFFIIASLILVSIIHHRFFDSISKLARDRKFAAFISDVRSHKGVDARIFWEFREFFDTGTFSFPPHTVTFLETQHLTPIVDNAAATQILQYDSPHIHSEDFVVKKPFQLANPLLSPTLSVECVDPNSTIYVDDNTLIYHKDKNTVRILFAASIDAMRTANGFFDYQPDELFFLQDKFWVDITDIRTN</sequence>
<gene>
    <name evidence="1" type="ORF">C5B42_05285</name>
</gene>
<evidence type="ECO:0000313" key="2">
    <source>
        <dbReference type="Proteomes" id="UP000246104"/>
    </source>
</evidence>